<gene>
    <name evidence="1" type="ORF">A5636_22780</name>
</gene>
<dbReference type="Proteomes" id="UP000093629">
    <property type="component" value="Unassembled WGS sequence"/>
</dbReference>
<reference evidence="2" key="1">
    <citation type="submission" date="2016-06" db="EMBL/GenBank/DDBJ databases">
        <authorList>
            <person name="Sutton G."/>
            <person name="Brinkac L."/>
            <person name="Sanka R."/>
            <person name="Adams M."/>
            <person name="Lau E."/>
            <person name="Garcia-Basteiro A."/>
            <person name="Lopez-Varela E."/>
            <person name="Palencia S."/>
        </authorList>
    </citation>
    <scope>NUCLEOTIDE SEQUENCE [LARGE SCALE GENOMIC DNA]</scope>
    <source>
        <strain evidence="2">1245139.5</strain>
    </source>
</reference>
<protein>
    <submittedName>
        <fullName evidence="1">Uncharacterized protein</fullName>
    </submittedName>
</protein>
<evidence type="ECO:0000313" key="2">
    <source>
        <dbReference type="Proteomes" id="UP000093629"/>
    </source>
</evidence>
<organism evidence="1 2">
    <name type="scientific">Mycobacterium asiaticum</name>
    <dbReference type="NCBI Taxonomy" id="1790"/>
    <lineage>
        <taxon>Bacteria</taxon>
        <taxon>Bacillati</taxon>
        <taxon>Actinomycetota</taxon>
        <taxon>Actinomycetes</taxon>
        <taxon>Mycobacteriales</taxon>
        <taxon>Mycobacteriaceae</taxon>
        <taxon>Mycobacterium</taxon>
    </lineage>
</organism>
<evidence type="ECO:0000313" key="1">
    <source>
        <dbReference type="EMBL" id="OBK17189.1"/>
    </source>
</evidence>
<accession>A0A1A3N7Z2</accession>
<proteinExistence type="predicted"/>
<comment type="caution">
    <text evidence="1">The sequence shown here is derived from an EMBL/GenBank/DDBJ whole genome shotgun (WGS) entry which is preliminary data.</text>
</comment>
<sequence length="91" mass="10079">MQRPRCDVQRSAESLWQQLGDSATAARQVEQVLQENGDSTGVESRRVRIGFTAFGQPMWSRTSQVRFTASAICNPANDPIVALMGEVEPQQ</sequence>
<name>A0A1A3N7Z2_MYCAS</name>
<keyword evidence="2" id="KW-1185">Reference proteome</keyword>
<dbReference type="EMBL" id="LZLQ01000051">
    <property type="protein sequence ID" value="OBK17189.1"/>
    <property type="molecule type" value="Genomic_DNA"/>
</dbReference>
<dbReference type="AlphaFoldDB" id="A0A1A3N7Z2"/>